<evidence type="ECO:0000313" key="1">
    <source>
        <dbReference type="EMBL" id="KAJ7391177.1"/>
    </source>
</evidence>
<keyword evidence="2" id="KW-1185">Reference proteome</keyword>
<dbReference type="AlphaFoldDB" id="A0A9X0A0E9"/>
<organism evidence="1 2">
    <name type="scientific">Desmophyllum pertusum</name>
    <dbReference type="NCBI Taxonomy" id="174260"/>
    <lineage>
        <taxon>Eukaryota</taxon>
        <taxon>Metazoa</taxon>
        <taxon>Cnidaria</taxon>
        <taxon>Anthozoa</taxon>
        <taxon>Hexacorallia</taxon>
        <taxon>Scleractinia</taxon>
        <taxon>Caryophylliina</taxon>
        <taxon>Caryophylliidae</taxon>
        <taxon>Desmophyllum</taxon>
    </lineage>
</organism>
<proteinExistence type="predicted"/>
<accession>A0A9X0A0E9</accession>
<comment type="caution">
    <text evidence="1">The sequence shown here is derived from an EMBL/GenBank/DDBJ whole genome shotgun (WGS) entry which is preliminary data.</text>
</comment>
<name>A0A9X0A0E9_9CNID</name>
<evidence type="ECO:0000313" key="2">
    <source>
        <dbReference type="Proteomes" id="UP001163046"/>
    </source>
</evidence>
<protein>
    <submittedName>
        <fullName evidence="1">Uncharacterized protein</fullName>
    </submittedName>
</protein>
<gene>
    <name evidence="1" type="ORF">OS493_019308</name>
</gene>
<dbReference type="EMBL" id="MU825407">
    <property type="protein sequence ID" value="KAJ7391177.1"/>
    <property type="molecule type" value="Genomic_DNA"/>
</dbReference>
<reference evidence="1" key="1">
    <citation type="submission" date="2023-01" db="EMBL/GenBank/DDBJ databases">
        <title>Genome assembly of the deep-sea coral Lophelia pertusa.</title>
        <authorList>
            <person name="Herrera S."/>
            <person name="Cordes E."/>
        </authorList>
    </citation>
    <scope>NUCLEOTIDE SEQUENCE</scope>
    <source>
        <strain evidence="1">USNM1676648</strain>
        <tissue evidence="1">Polyp</tissue>
    </source>
</reference>
<dbReference type="Proteomes" id="UP001163046">
    <property type="component" value="Unassembled WGS sequence"/>
</dbReference>
<sequence length="160" mass="18738">MLALRANPEDDTYMSPQTFHHHARNWDMNFRCVTFDEDVTPYIHGHGKRESHYVCRKHDLERKKKAYTRKQALGPVVAGDESDEEDPLVIQEVEEEEEEQDALATYRVFDDEEDEEVVVEDNTDEGEEDLQVVQEVEEGKEQEALQVTYMVFDDDKEEQG</sequence>